<proteinExistence type="predicted"/>
<dbReference type="Proteomes" id="UP000236340">
    <property type="component" value="Unassembled WGS sequence"/>
</dbReference>
<reference evidence="2 3" key="1">
    <citation type="journal article" date="2018" name="Genome Announc.">
        <title>Genome Sequence of Geothermobacter sp. HR-1 Iron Reducer from the Loihi Seamount.</title>
        <authorList>
            <person name="Smith H."/>
            <person name="Abuyen K."/>
            <person name="Tremblay J."/>
            <person name="Savalia P."/>
            <person name="Perez-Rodriguez I."/>
            <person name="Emerson D."/>
            <person name="Tully B."/>
            <person name="Amend J."/>
        </authorList>
    </citation>
    <scope>NUCLEOTIDE SEQUENCE [LARGE SCALE GENOMIC DNA]</scope>
    <source>
        <strain evidence="2 3">HR-1</strain>
    </source>
</reference>
<organism evidence="2 3">
    <name type="scientific">Geothermobacter hydrogeniphilus</name>
    <dbReference type="NCBI Taxonomy" id="1969733"/>
    <lineage>
        <taxon>Bacteria</taxon>
        <taxon>Pseudomonadati</taxon>
        <taxon>Thermodesulfobacteriota</taxon>
        <taxon>Desulfuromonadia</taxon>
        <taxon>Desulfuromonadales</taxon>
        <taxon>Geothermobacteraceae</taxon>
        <taxon>Geothermobacter</taxon>
    </lineage>
</organism>
<accession>A0A2K2HBS5</accession>
<protein>
    <submittedName>
        <fullName evidence="2">DUF4301 domain-containing protein</fullName>
    </submittedName>
</protein>
<evidence type="ECO:0000313" key="2">
    <source>
        <dbReference type="EMBL" id="PNU20701.1"/>
    </source>
</evidence>
<feature type="domain" description="DUF4301" evidence="1">
    <location>
        <begin position="8"/>
        <end position="513"/>
    </location>
</feature>
<evidence type="ECO:0000259" key="1">
    <source>
        <dbReference type="Pfam" id="PF14134"/>
    </source>
</evidence>
<sequence>MEGTMPFTQSDLAQITAHGLSLAEIERQLELFRNPPEPLSIDRACTPGDGISLFDASRERPLIQAFEEAANKGRFSRFVPASGAASRMFKNLFHSAAALEQWLNDGNCPDFPFHQQFFRHFSKFPFYPALKDCLQSRRQQDLDLLLQQRNLAPALAGLLEPWGLDYARRPKGLLPFHAYPDRVRTPLEEHLSETLKLAGAEGGPVRLNFTVSPEFLEDFQQAARLAGEQIPAVNSRPIAISFSCQHSSTDTIAVDLDNRVLRNERGELIFRPAGHGALLDNLEKSGGDLVLVKNIDNVVPEPQQPEVIHWWKLLGGKLVEIQSRVHAILRRLESSANNENCRAAETLLETLGLPASSHGDKAPRSRRDQLLQRLNRPIRVCGMVRNSGEPGGGPFWVAGRNGTTPQIVEMAQIPRDDKRAQQALAAATHFNPVLMACALRDHHNRPYRLSDFVDEQAIIITRKSEQGLELKALERPGLWNGAMAGWLTLFVEVPEQVFQPVKTVNDLLRPGHQVTCN</sequence>
<dbReference type="EMBL" id="PPFX01000009">
    <property type="protein sequence ID" value="PNU20701.1"/>
    <property type="molecule type" value="Genomic_DNA"/>
</dbReference>
<dbReference type="Pfam" id="PF14134">
    <property type="entry name" value="DUF4301"/>
    <property type="match status" value="1"/>
</dbReference>
<name>A0A2K2HBS5_9BACT</name>
<comment type="caution">
    <text evidence="2">The sequence shown here is derived from an EMBL/GenBank/DDBJ whole genome shotgun (WGS) entry which is preliminary data.</text>
</comment>
<dbReference type="AlphaFoldDB" id="A0A2K2HBS5"/>
<gene>
    <name evidence="2" type="ORF">C2E25_05630</name>
</gene>
<dbReference type="InterPro" id="IPR025393">
    <property type="entry name" value="DUF4301"/>
</dbReference>
<evidence type="ECO:0000313" key="3">
    <source>
        <dbReference type="Proteomes" id="UP000236340"/>
    </source>
</evidence>